<evidence type="ECO:0000256" key="2">
    <source>
        <dbReference type="ARBA" id="ARBA00022630"/>
    </source>
</evidence>
<keyword evidence="8" id="KW-0521">NADP</keyword>
<comment type="subunit">
    <text evidence="7">Homodimer.</text>
</comment>
<evidence type="ECO:0000313" key="10">
    <source>
        <dbReference type="EMBL" id="HIZ90242.1"/>
    </source>
</evidence>
<evidence type="ECO:0000256" key="1">
    <source>
        <dbReference type="ARBA" id="ARBA00009333"/>
    </source>
</evidence>
<dbReference type="Proteomes" id="UP000824176">
    <property type="component" value="Unassembled WGS sequence"/>
</dbReference>
<dbReference type="InterPro" id="IPR023753">
    <property type="entry name" value="FAD/NAD-binding_dom"/>
</dbReference>
<dbReference type="GO" id="GO:0019430">
    <property type="term" value="P:removal of superoxide radicals"/>
    <property type="evidence" value="ECO:0007669"/>
    <property type="project" value="UniProtKB-UniRule"/>
</dbReference>
<proteinExistence type="inferred from homology"/>
<reference evidence="10" key="2">
    <citation type="submission" date="2021-04" db="EMBL/GenBank/DDBJ databases">
        <authorList>
            <person name="Gilroy R."/>
        </authorList>
    </citation>
    <scope>NUCLEOTIDE SEQUENCE</scope>
    <source>
        <strain evidence="10">ChiW4-1371</strain>
    </source>
</reference>
<comment type="caution">
    <text evidence="10">The sequence shown here is derived from an EMBL/GenBank/DDBJ whole genome shotgun (WGS) entry which is preliminary data.</text>
</comment>
<sequence length="318" mass="34932">MENFFNKDLNESYDVVILGGGPAGCSAGMYAARDALSVVILEKNFPGGNMAITEHIENYPGFTEPVLGHEITEKFVKHAQKFGAVIRQGNCVEVIDEGVWKTVILEDGRKIKCKALIIATGSKPKKTGAKNEEHFIGRGISFCATCDGGFFRNKEVVVVGGGDSALEEGMYLTKFASKVTIVHRRNEFRAAKIIQQRAKENEKMHFMTPYTVEEVMGENTVTGVKLRNTQTNEVIDYKCDGIFEFIGWDANTDIFTDYIEMTNGGFIKASEDTVTNVPGVFAAGDVRKKGLMQVVTAASDGAVAAKMAEKYINEELKH</sequence>
<dbReference type="InterPro" id="IPR005982">
    <property type="entry name" value="Thioredox_Rdtase"/>
</dbReference>
<dbReference type="InterPro" id="IPR050097">
    <property type="entry name" value="Ferredoxin-NADP_redctase_2"/>
</dbReference>
<dbReference type="PRINTS" id="PR00469">
    <property type="entry name" value="PNDRDTASEII"/>
</dbReference>
<keyword evidence="3 7" id="KW-0274">FAD</keyword>
<accession>A0A9D2GVR5</accession>
<dbReference type="GO" id="GO:0005737">
    <property type="term" value="C:cytoplasm"/>
    <property type="evidence" value="ECO:0007669"/>
    <property type="project" value="InterPro"/>
</dbReference>
<keyword evidence="6 7" id="KW-0676">Redox-active center</keyword>
<keyword evidence="5" id="KW-1015">Disulfide bond</keyword>
<comment type="cofactor">
    <cofactor evidence="8">
        <name>FAD</name>
        <dbReference type="ChEBI" id="CHEBI:57692"/>
    </cofactor>
    <text evidence="8">Binds 1 FAD per subunit.</text>
</comment>
<dbReference type="Gene3D" id="3.50.50.60">
    <property type="entry name" value="FAD/NAD(P)-binding domain"/>
    <property type="match status" value="2"/>
</dbReference>
<dbReference type="InterPro" id="IPR036188">
    <property type="entry name" value="FAD/NAD-bd_sf"/>
</dbReference>
<comment type="catalytic activity">
    <reaction evidence="7">
        <text>[thioredoxin]-dithiol + NADP(+) = [thioredoxin]-disulfide + NADPH + H(+)</text>
        <dbReference type="Rhea" id="RHEA:20345"/>
        <dbReference type="Rhea" id="RHEA-COMP:10698"/>
        <dbReference type="Rhea" id="RHEA-COMP:10700"/>
        <dbReference type="ChEBI" id="CHEBI:15378"/>
        <dbReference type="ChEBI" id="CHEBI:29950"/>
        <dbReference type="ChEBI" id="CHEBI:50058"/>
        <dbReference type="ChEBI" id="CHEBI:57783"/>
        <dbReference type="ChEBI" id="CHEBI:58349"/>
        <dbReference type="EC" id="1.8.1.9"/>
    </reaction>
</comment>
<dbReference type="PRINTS" id="PR00368">
    <property type="entry name" value="FADPNR"/>
</dbReference>
<evidence type="ECO:0000256" key="5">
    <source>
        <dbReference type="ARBA" id="ARBA00023157"/>
    </source>
</evidence>
<evidence type="ECO:0000256" key="7">
    <source>
        <dbReference type="RuleBase" id="RU003880"/>
    </source>
</evidence>
<evidence type="ECO:0000256" key="8">
    <source>
        <dbReference type="RuleBase" id="RU003881"/>
    </source>
</evidence>
<dbReference type="AlphaFoldDB" id="A0A9D2GVR5"/>
<dbReference type="InterPro" id="IPR008255">
    <property type="entry name" value="Pyr_nucl-diS_OxRdtase_2_AS"/>
</dbReference>
<evidence type="ECO:0000313" key="11">
    <source>
        <dbReference type="Proteomes" id="UP000824176"/>
    </source>
</evidence>
<evidence type="ECO:0000259" key="9">
    <source>
        <dbReference type="Pfam" id="PF07992"/>
    </source>
</evidence>
<dbReference type="GO" id="GO:0004791">
    <property type="term" value="F:thioredoxin-disulfide reductase (NADPH) activity"/>
    <property type="evidence" value="ECO:0007669"/>
    <property type="project" value="UniProtKB-UniRule"/>
</dbReference>
<evidence type="ECO:0000256" key="3">
    <source>
        <dbReference type="ARBA" id="ARBA00022827"/>
    </source>
</evidence>
<dbReference type="PROSITE" id="PS00573">
    <property type="entry name" value="PYRIDINE_REDOX_2"/>
    <property type="match status" value="1"/>
</dbReference>
<dbReference type="SUPFAM" id="SSF51905">
    <property type="entry name" value="FAD/NAD(P)-binding domain"/>
    <property type="match status" value="1"/>
</dbReference>
<reference evidence="10" key="1">
    <citation type="journal article" date="2021" name="PeerJ">
        <title>Extensive microbial diversity within the chicken gut microbiome revealed by metagenomics and culture.</title>
        <authorList>
            <person name="Gilroy R."/>
            <person name="Ravi A."/>
            <person name="Getino M."/>
            <person name="Pursley I."/>
            <person name="Horton D.L."/>
            <person name="Alikhan N.F."/>
            <person name="Baker D."/>
            <person name="Gharbi K."/>
            <person name="Hall N."/>
            <person name="Watson M."/>
            <person name="Adriaenssens E.M."/>
            <person name="Foster-Nyarko E."/>
            <person name="Jarju S."/>
            <person name="Secka A."/>
            <person name="Antonio M."/>
            <person name="Oren A."/>
            <person name="Chaudhuri R.R."/>
            <person name="La Ragione R."/>
            <person name="Hildebrand F."/>
            <person name="Pallen M.J."/>
        </authorList>
    </citation>
    <scope>NUCLEOTIDE SEQUENCE</scope>
    <source>
        <strain evidence="10">ChiW4-1371</strain>
    </source>
</reference>
<dbReference type="Pfam" id="PF07992">
    <property type="entry name" value="Pyr_redox_2"/>
    <property type="match status" value="1"/>
</dbReference>
<name>A0A9D2GVR5_9BACT</name>
<comment type="similarity">
    <text evidence="1 7">Belongs to the class-II pyridine nucleotide-disulfide oxidoreductase family.</text>
</comment>
<dbReference type="EC" id="1.8.1.9" evidence="7"/>
<keyword evidence="2 7" id="KW-0285">Flavoprotein</keyword>
<dbReference type="NCBIfam" id="TIGR01292">
    <property type="entry name" value="TRX_reduct"/>
    <property type="match status" value="1"/>
</dbReference>
<protein>
    <recommendedName>
        <fullName evidence="7">Thioredoxin reductase</fullName>
        <ecNumber evidence="7">1.8.1.9</ecNumber>
    </recommendedName>
</protein>
<evidence type="ECO:0000256" key="4">
    <source>
        <dbReference type="ARBA" id="ARBA00023002"/>
    </source>
</evidence>
<evidence type="ECO:0000256" key="6">
    <source>
        <dbReference type="ARBA" id="ARBA00023284"/>
    </source>
</evidence>
<gene>
    <name evidence="10" type="primary">trxB</name>
    <name evidence="10" type="ORF">H9804_09875</name>
</gene>
<dbReference type="PANTHER" id="PTHR48105">
    <property type="entry name" value="THIOREDOXIN REDUCTASE 1-RELATED-RELATED"/>
    <property type="match status" value="1"/>
</dbReference>
<feature type="domain" description="FAD/NAD(P)-binding" evidence="9">
    <location>
        <begin position="13"/>
        <end position="301"/>
    </location>
</feature>
<organism evidence="10 11">
    <name type="scientific">Candidatus Mucispirillum faecigallinarum</name>
    <dbReference type="NCBI Taxonomy" id="2838699"/>
    <lineage>
        <taxon>Bacteria</taxon>
        <taxon>Pseudomonadati</taxon>
        <taxon>Deferribacterota</taxon>
        <taxon>Deferribacteres</taxon>
        <taxon>Deferribacterales</taxon>
        <taxon>Mucispirillaceae</taxon>
        <taxon>Mucispirillum</taxon>
    </lineage>
</organism>
<dbReference type="EMBL" id="DXAQ01000147">
    <property type="protein sequence ID" value="HIZ90242.1"/>
    <property type="molecule type" value="Genomic_DNA"/>
</dbReference>
<keyword evidence="4 7" id="KW-0560">Oxidoreductase</keyword>